<evidence type="ECO:0000256" key="1">
    <source>
        <dbReference type="ARBA" id="ARBA00008984"/>
    </source>
</evidence>
<protein>
    <submittedName>
        <fullName evidence="3">Response regulator SirA</fullName>
    </submittedName>
</protein>
<organism evidence="3 4">
    <name type="scientific">Sulfuricaulis limicola</name>
    <dbReference type="NCBI Taxonomy" id="1620215"/>
    <lineage>
        <taxon>Bacteria</taxon>
        <taxon>Pseudomonadati</taxon>
        <taxon>Pseudomonadota</taxon>
        <taxon>Gammaproteobacteria</taxon>
        <taxon>Acidiferrobacterales</taxon>
        <taxon>Acidiferrobacteraceae</taxon>
        <taxon>Sulfuricaulis</taxon>
    </lineage>
</organism>
<dbReference type="Pfam" id="PF01206">
    <property type="entry name" value="TusA"/>
    <property type="match status" value="1"/>
</dbReference>
<comment type="similarity">
    <text evidence="1">Belongs to the sulfur carrier protein TusA family.</text>
</comment>
<dbReference type="FunCoup" id="A0A1B4XD99">
    <property type="interactions" value="225"/>
</dbReference>
<dbReference type="InParanoid" id="A0A1B4XD99"/>
<proteinExistence type="inferred from homology"/>
<accession>A0A1B4XD99</accession>
<sequence>MSQEKPDRSVDTSGTCCPEPLIQAQRAIKAMQPGEVLELVCTDIGSRMDIPAWCNRTGHELLRMEEEGKTLRYYVRKRR</sequence>
<evidence type="ECO:0000313" key="3">
    <source>
        <dbReference type="EMBL" id="BAV32789.1"/>
    </source>
</evidence>
<dbReference type="Gene3D" id="3.30.110.40">
    <property type="entry name" value="TusA-like domain"/>
    <property type="match status" value="1"/>
</dbReference>
<reference evidence="3 4" key="1">
    <citation type="submission" date="2015-05" db="EMBL/GenBank/DDBJ databases">
        <title>Complete genome sequence of a sulfur-oxidizing gammaproteobacterium strain HA5.</title>
        <authorList>
            <person name="Miura A."/>
            <person name="Kojima H."/>
            <person name="Fukui M."/>
        </authorList>
    </citation>
    <scope>NUCLEOTIDE SEQUENCE [LARGE SCALE GENOMIC DNA]</scope>
    <source>
        <strain evidence="3 4">HA5</strain>
    </source>
</reference>
<evidence type="ECO:0000259" key="2">
    <source>
        <dbReference type="PROSITE" id="PS01148"/>
    </source>
</evidence>
<name>A0A1B4XD99_9GAMM</name>
<keyword evidence="4" id="KW-1185">Reference proteome</keyword>
<evidence type="ECO:0000313" key="4">
    <source>
        <dbReference type="Proteomes" id="UP000243180"/>
    </source>
</evidence>
<dbReference type="InterPro" id="IPR036868">
    <property type="entry name" value="TusA-like_sf"/>
</dbReference>
<dbReference type="PANTHER" id="PTHR33279">
    <property type="entry name" value="SULFUR CARRIER PROTEIN YEDF-RELATED"/>
    <property type="match status" value="1"/>
</dbReference>
<dbReference type="SUPFAM" id="SSF64307">
    <property type="entry name" value="SirA-like"/>
    <property type="match status" value="1"/>
</dbReference>
<dbReference type="EMBL" id="AP014879">
    <property type="protein sequence ID" value="BAV32789.1"/>
    <property type="molecule type" value="Genomic_DNA"/>
</dbReference>
<feature type="domain" description="UPF0033" evidence="2">
    <location>
        <begin position="10"/>
        <end position="34"/>
    </location>
</feature>
<dbReference type="KEGG" id="slim:SCL_0467"/>
<dbReference type="PANTHER" id="PTHR33279:SF6">
    <property type="entry name" value="SULFUR CARRIER PROTEIN YEDF-RELATED"/>
    <property type="match status" value="1"/>
</dbReference>
<dbReference type="Proteomes" id="UP000243180">
    <property type="component" value="Chromosome"/>
</dbReference>
<gene>
    <name evidence="3" type="ORF">SCL_0467</name>
</gene>
<dbReference type="RefSeq" id="WP_197702678.1">
    <property type="nucleotide sequence ID" value="NZ_AP014879.1"/>
</dbReference>
<dbReference type="PROSITE" id="PS01148">
    <property type="entry name" value="UPF0033"/>
    <property type="match status" value="1"/>
</dbReference>
<dbReference type="InterPro" id="IPR001455">
    <property type="entry name" value="TusA-like"/>
</dbReference>
<dbReference type="CDD" id="cd00291">
    <property type="entry name" value="SirA_YedF_YeeD"/>
    <property type="match status" value="1"/>
</dbReference>
<dbReference type="AlphaFoldDB" id="A0A1B4XD99"/>